<name>A0A3S4Q954_9ACAR</name>
<evidence type="ECO:0000256" key="8">
    <source>
        <dbReference type="ARBA" id="ARBA00022692"/>
    </source>
</evidence>
<keyword evidence="9" id="KW-0735">Signal-anchor</keyword>
<evidence type="ECO:0000256" key="10">
    <source>
        <dbReference type="ARBA" id="ARBA00022989"/>
    </source>
</evidence>
<dbReference type="EMBL" id="NCKU01011423">
    <property type="protein sequence ID" value="RWS00446.1"/>
    <property type="molecule type" value="Genomic_DNA"/>
</dbReference>
<keyword evidence="11 15" id="KW-0333">Golgi apparatus</keyword>
<dbReference type="GO" id="GO:0006493">
    <property type="term" value="P:protein O-linked glycosylation"/>
    <property type="evidence" value="ECO:0007669"/>
    <property type="project" value="TreeGrafter"/>
</dbReference>
<sequence length="309" mass="36201">MWNFDNKCPKSEHQQMMAKASESSPISPSTEQRPPSLFLAVLIISCAKNAKQRQTIRNTWLKFGGQRSLTHRFVIGTFELSEEQLTALDSEARTHNDLLLLSNIDDNYSGLTSKLLNSLKWFASNERFEYLLKLDDDSFARIDKIYDELKAMNKVRTNLYWGYFDGRASVKRRGHWKEENWFLCDRYLPYALGGGYLLSRYLVDFVAKNAHLLQLYNNEDVSLGVWLSPLKIDRIHEPRFDTEYESRGCLNEFLITHKQSMDLMFEKYNNILKFGKMCAKEIIHRNLYLYNWKVQPSQCCIRNISSISS</sequence>
<dbReference type="OrthoDB" id="1158011at2759"/>
<reference evidence="17 18" key="1">
    <citation type="journal article" date="2018" name="Gigascience">
        <title>Genomes of trombidid mites reveal novel predicted allergens and laterally-transferred genes associated with secondary metabolism.</title>
        <authorList>
            <person name="Dong X."/>
            <person name="Chaisiri K."/>
            <person name="Xia D."/>
            <person name="Armstrong S.D."/>
            <person name="Fang Y."/>
            <person name="Donnelly M.J."/>
            <person name="Kadowaki T."/>
            <person name="McGarry J.W."/>
            <person name="Darby A.C."/>
            <person name="Makepeace B.L."/>
        </authorList>
    </citation>
    <scope>NUCLEOTIDE SEQUENCE [LARGE SCALE GENOMIC DNA]</scope>
    <source>
        <strain evidence="17">UoL-WK</strain>
    </source>
</reference>
<evidence type="ECO:0000313" key="17">
    <source>
        <dbReference type="EMBL" id="RWS00446.1"/>
    </source>
</evidence>
<evidence type="ECO:0000256" key="4">
    <source>
        <dbReference type="ARBA" id="ARBA00005093"/>
    </source>
</evidence>
<dbReference type="Gene3D" id="3.90.550.50">
    <property type="match status" value="1"/>
</dbReference>
<keyword evidence="18" id="KW-1185">Reference proteome</keyword>
<dbReference type="AlphaFoldDB" id="A0A3S4Q954"/>
<evidence type="ECO:0000313" key="18">
    <source>
        <dbReference type="Proteomes" id="UP000285301"/>
    </source>
</evidence>
<keyword evidence="7 17" id="KW-0808">Transferase</keyword>
<evidence type="ECO:0000256" key="3">
    <source>
        <dbReference type="ARBA" id="ARBA00004840"/>
    </source>
</evidence>
<feature type="region of interest" description="Disordered" evidence="16">
    <location>
        <begin position="1"/>
        <end position="32"/>
    </location>
</feature>
<evidence type="ECO:0000256" key="11">
    <source>
        <dbReference type="ARBA" id="ARBA00023034"/>
    </source>
</evidence>
<comment type="similarity">
    <text evidence="5 15">Belongs to the glycosyltransferase 31 family.</text>
</comment>
<evidence type="ECO:0000256" key="13">
    <source>
        <dbReference type="ARBA" id="ARBA00023180"/>
    </source>
</evidence>
<comment type="caution">
    <text evidence="17">The sequence shown here is derived from an EMBL/GenBank/DDBJ whole genome shotgun (WGS) entry which is preliminary data.</text>
</comment>
<keyword evidence="13" id="KW-0325">Glycoprotein</keyword>
<dbReference type="FunFam" id="3.90.550.50:FF:000018">
    <property type="entry name" value="Hexosyltransferase"/>
    <property type="match status" value="1"/>
</dbReference>
<comment type="pathway">
    <text evidence="3">Glycan metabolism; chondroitin sulfate biosynthesis.</text>
</comment>
<dbReference type="EC" id="2.4.1.-" evidence="15"/>
<evidence type="ECO:0000256" key="1">
    <source>
        <dbReference type="ARBA" id="ARBA00001936"/>
    </source>
</evidence>
<comment type="subcellular location">
    <subcellularLocation>
        <location evidence="2 15">Golgi apparatus membrane</location>
        <topology evidence="2 15">Single-pass type II membrane protein</topology>
    </subcellularLocation>
</comment>
<dbReference type="GO" id="GO:0006024">
    <property type="term" value="P:glycosaminoglycan biosynthetic process"/>
    <property type="evidence" value="ECO:0007669"/>
    <property type="project" value="UniProtKB-ARBA"/>
</dbReference>
<organism evidence="17 18">
    <name type="scientific">Dinothrombium tinctorium</name>
    <dbReference type="NCBI Taxonomy" id="1965070"/>
    <lineage>
        <taxon>Eukaryota</taxon>
        <taxon>Metazoa</taxon>
        <taxon>Ecdysozoa</taxon>
        <taxon>Arthropoda</taxon>
        <taxon>Chelicerata</taxon>
        <taxon>Arachnida</taxon>
        <taxon>Acari</taxon>
        <taxon>Acariformes</taxon>
        <taxon>Trombidiformes</taxon>
        <taxon>Prostigmata</taxon>
        <taxon>Anystina</taxon>
        <taxon>Parasitengona</taxon>
        <taxon>Trombidioidea</taxon>
        <taxon>Trombidiidae</taxon>
        <taxon>Dinothrombium</taxon>
    </lineage>
</organism>
<feature type="non-terminal residue" evidence="17">
    <location>
        <position position="309"/>
    </location>
</feature>
<keyword evidence="14" id="KW-0464">Manganese</keyword>
<dbReference type="GO" id="GO:0000139">
    <property type="term" value="C:Golgi membrane"/>
    <property type="evidence" value="ECO:0007669"/>
    <property type="project" value="UniProtKB-SubCell"/>
</dbReference>
<dbReference type="PANTHER" id="PTHR11214:SF3">
    <property type="entry name" value="BETA-1,3-GALACTOSYLTRANSFERASE 6"/>
    <property type="match status" value="1"/>
</dbReference>
<comment type="cofactor">
    <cofactor evidence="1">
        <name>Mn(2+)</name>
        <dbReference type="ChEBI" id="CHEBI:29035"/>
    </cofactor>
</comment>
<dbReference type="STRING" id="1965070.A0A3S4Q954"/>
<comment type="pathway">
    <text evidence="4">Glycan metabolism; heparan sulfate biosynthesis.</text>
</comment>
<evidence type="ECO:0000256" key="14">
    <source>
        <dbReference type="ARBA" id="ARBA00023211"/>
    </source>
</evidence>
<protein>
    <recommendedName>
        <fullName evidence="15">Hexosyltransferase</fullName>
        <ecNumber evidence="15">2.4.1.-</ecNumber>
    </recommendedName>
</protein>
<dbReference type="Pfam" id="PF01762">
    <property type="entry name" value="Galactosyl_T"/>
    <property type="match status" value="1"/>
</dbReference>
<evidence type="ECO:0000256" key="6">
    <source>
        <dbReference type="ARBA" id="ARBA00022676"/>
    </source>
</evidence>
<evidence type="ECO:0000256" key="2">
    <source>
        <dbReference type="ARBA" id="ARBA00004323"/>
    </source>
</evidence>
<evidence type="ECO:0000256" key="12">
    <source>
        <dbReference type="ARBA" id="ARBA00023136"/>
    </source>
</evidence>
<evidence type="ECO:0000256" key="9">
    <source>
        <dbReference type="ARBA" id="ARBA00022968"/>
    </source>
</evidence>
<evidence type="ECO:0000256" key="16">
    <source>
        <dbReference type="SAM" id="MobiDB-lite"/>
    </source>
</evidence>
<dbReference type="PANTHER" id="PTHR11214">
    <property type="entry name" value="BETA-1,3-N-ACETYLGLUCOSAMINYLTRANSFERASE"/>
    <property type="match status" value="1"/>
</dbReference>
<accession>A0A3S4Q954</accession>
<evidence type="ECO:0000256" key="15">
    <source>
        <dbReference type="RuleBase" id="RU363063"/>
    </source>
</evidence>
<evidence type="ECO:0000256" key="7">
    <source>
        <dbReference type="ARBA" id="ARBA00022679"/>
    </source>
</evidence>
<dbReference type="Proteomes" id="UP000285301">
    <property type="component" value="Unassembled WGS sequence"/>
</dbReference>
<keyword evidence="8" id="KW-0812">Transmembrane</keyword>
<keyword evidence="6 15" id="KW-0328">Glycosyltransferase</keyword>
<dbReference type="InterPro" id="IPR002659">
    <property type="entry name" value="Glyco_trans_31"/>
</dbReference>
<feature type="compositionally biased region" description="Polar residues" evidence="16">
    <location>
        <begin position="21"/>
        <end position="32"/>
    </location>
</feature>
<proteinExistence type="inferred from homology"/>
<gene>
    <name evidence="17" type="ORF">B4U79_13417</name>
</gene>
<dbReference type="GO" id="GO:0047220">
    <property type="term" value="F:galactosylxylosylprotein 3-beta-galactosyltransferase activity"/>
    <property type="evidence" value="ECO:0007669"/>
    <property type="project" value="TreeGrafter"/>
</dbReference>
<keyword evidence="10" id="KW-1133">Transmembrane helix</keyword>
<keyword evidence="12" id="KW-0472">Membrane</keyword>
<evidence type="ECO:0000256" key="5">
    <source>
        <dbReference type="ARBA" id="ARBA00008661"/>
    </source>
</evidence>